<accession>A0A521G0K9</accession>
<evidence type="ECO:0000313" key="2">
    <source>
        <dbReference type="Proteomes" id="UP000316238"/>
    </source>
</evidence>
<gene>
    <name evidence="1" type="ORF">CDV28_1274</name>
</gene>
<dbReference type="AlphaFoldDB" id="A0A521G0K9"/>
<name>A0A521G0K9_9BACT</name>
<reference evidence="1" key="1">
    <citation type="submission" date="2017-07" db="EMBL/GenBank/DDBJ databases">
        <title>The cable genome - Insights into the physiology and evolution of filamentous bacteria capable of sulfide oxidation via long distance electron transfer.</title>
        <authorList>
            <person name="Thorup C."/>
            <person name="Bjerg J.T."/>
            <person name="Schreiber L."/>
            <person name="Nielsen L.P."/>
            <person name="Kjeldsen K.U."/>
            <person name="Boesen T."/>
            <person name="Boggild A."/>
            <person name="Meysman F."/>
            <person name="Geelhoed J."/>
            <person name="Schramm A."/>
        </authorList>
    </citation>
    <scope>NUCLEOTIDE SEQUENCE [LARGE SCALE GENOMIC DNA]</scope>
    <source>
        <strain evidence="1">GS</strain>
    </source>
</reference>
<proteinExistence type="predicted"/>
<sequence length="536" mass="61990">MTPELETTIHALCDSLSQLWSLDSFKEDYPYWRERPKKAITEAEETATKLPVTGRPIRGLPGVKVTFSEKSDLRDSISNLLNSSYEEPKSYHREQLQGAFAEILKNVSDIKEIACIHDRLTYRIFKGLIGTKIGSWDNFIEWKKSWGTEFPYHAHIYFSAFSKILVEQLKIAGFDPAARQHFDSWEMVKEGTVSALKEIELLNEDSYEIRIFFNGPLIDQSEDVPLINLSKAGRTIRVVLGYATDDLLTPLSNDGRPTSWKGEPVIGVEKINTVAKYKVIIPAKDNEKSYSIEYSYASYLARLILDSLRLCRPLDDIGIITIEIHPLSPFAPHIQKTYDYAYEYQSYMAPYTPKRFDFSPASKAQLTNEELESVSRAILLMLPSITPKNKKIEYAIKRFRNSIERYSPDDPERLLEYAIALEAIYLNDNGTERTELTYRLRLRAARFLKENYEDRDKLFKLIGDLYSFRSTVAHGGDISTSTKKKKRERDEDQEKLKQVLEEIPGVLAESILKIMNEHYEEHNTKESLFWRKIELQ</sequence>
<dbReference type="Proteomes" id="UP000316238">
    <property type="component" value="Unassembled WGS sequence"/>
</dbReference>
<protein>
    <submittedName>
        <fullName evidence="1">Uncharacterized protein</fullName>
    </submittedName>
</protein>
<keyword evidence="2" id="KW-1185">Reference proteome</keyword>
<organism evidence="1 2">
    <name type="scientific">Candidatus Electronema aureum</name>
    <dbReference type="NCBI Taxonomy" id="2005002"/>
    <lineage>
        <taxon>Bacteria</taxon>
        <taxon>Pseudomonadati</taxon>
        <taxon>Thermodesulfobacteriota</taxon>
        <taxon>Desulfobulbia</taxon>
        <taxon>Desulfobulbales</taxon>
        <taxon>Desulfobulbaceae</taxon>
        <taxon>Candidatus Electronema</taxon>
    </lineage>
</organism>
<dbReference type="EMBL" id="NQJD01000027">
    <property type="protein sequence ID" value="TAA74401.1"/>
    <property type="molecule type" value="Genomic_DNA"/>
</dbReference>
<comment type="caution">
    <text evidence="1">The sequence shown here is derived from an EMBL/GenBank/DDBJ whole genome shotgun (WGS) entry which is preliminary data.</text>
</comment>
<evidence type="ECO:0000313" key="1">
    <source>
        <dbReference type="EMBL" id="TAA74401.1"/>
    </source>
</evidence>